<dbReference type="Gene3D" id="2.130.10.10">
    <property type="entry name" value="YVTN repeat-like/Quinoprotein amine dehydrogenase"/>
    <property type="match status" value="2"/>
</dbReference>
<dbReference type="GO" id="GO:0006355">
    <property type="term" value="P:regulation of DNA-templated transcription"/>
    <property type="evidence" value="ECO:0007669"/>
    <property type="project" value="InterPro"/>
</dbReference>
<accession>A0A1M5E927</accession>
<sequence>MLIFCAGASEHEKGVIAFDQLTFKGSRQNWSVSAAENGFVFFANHTGLLMFDGTSWKLNRLPVETILRAVNAASDSLIYTGGYMELGYWKKNSTGELDYFSLTPKASKYFSKNIEFWNIARTDDNVYFQSFSQILAYQGDSVFQVDLHGQISVMNNVHNKVLVAVSGRGIFEISGLNAVPVIQDKLLENEYVRFIIPFYEDQILIGTISHGILLWDGKRLTPWNKAWNDYFVENELNRGYLTSDNHVIVGTLVDGIVVFDTDGNMISKINTSSGLPNNTVLGIEPDRLNNIWLALDDGIGFVSGNQDRSFEIEKLPGLGAIYSTAIYKNKLYLGTNQGLFVKSEKPGEHELNMVPKLSEQIWDLKVFDDQLLIGHNLGTFSLKDGSVRQISTESGGFNFIEDPANPNLILQSTYNSLIVFEKTTNGIVFRNRIGGFIDLIRYIEFDHRGNLWASHMHRGIYKIAVDSKRDSVREAIYYGKEIFGKDYFVHVFKVENRIVFTTGEKFFTYDDLNDSIIPYNTLNEGVGKYSKSHRIVSAPNHHYWFIGKEYIGLFSILNDNIELIKEYPMSLFHDPVPIENYENILPLSSNNAILSLQNGIAYLDATQKGASPDLIQRQTPGLRRIEVRNKKGKVKLLPLGASEGTKLSHNFNNISFNFSFPLINELPVYYQYVLEGIDDEWSEETSRPVFSFVRLPKGDYVLKVKAVDSWGNESQIYKFSFEVLPPFYASFGAKLFYFLVLISSLLIFRNWGVRQTRRKIQLQQEKKEKELIRLRNEKLQAEIRFKSKELASSTMSIIKKNEFLLDLKTIIQKQKAELGSRYPDKYYNYLSKKIDDNISSHDDWKIFETNFERAHEQFFEKLKNKYPLLTPSDMQLCAFLRMNLSSKEIAPMLGISVRGVENHRYRLRKKLELDVNDSLTDAIIGL</sequence>
<dbReference type="AlphaFoldDB" id="A0A1M5E927"/>
<feature type="domain" description="HTH luxR-type" evidence="3">
    <location>
        <begin position="866"/>
        <end position="926"/>
    </location>
</feature>
<keyword evidence="5" id="KW-1185">Reference proteome</keyword>
<dbReference type="InterPro" id="IPR036388">
    <property type="entry name" value="WH-like_DNA-bd_sf"/>
</dbReference>
<evidence type="ECO:0000259" key="3">
    <source>
        <dbReference type="SMART" id="SM00421"/>
    </source>
</evidence>
<evidence type="ECO:0000256" key="1">
    <source>
        <dbReference type="SAM" id="Coils"/>
    </source>
</evidence>
<dbReference type="STRING" id="1484053.SAMN05444274_108133"/>
<keyword evidence="2" id="KW-0472">Membrane</keyword>
<dbReference type="InterPro" id="IPR015943">
    <property type="entry name" value="WD40/YVTN_repeat-like_dom_sf"/>
</dbReference>
<evidence type="ECO:0000313" key="5">
    <source>
        <dbReference type="Proteomes" id="UP000184164"/>
    </source>
</evidence>
<dbReference type="InterPro" id="IPR016032">
    <property type="entry name" value="Sig_transdc_resp-reg_C-effctor"/>
</dbReference>
<evidence type="ECO:0000313" key="4">
    <source>
        <dbReference type="EMBL" id="SHF75717.1"/>
    </source>
</evidence>
<dbReference type="Gene3D" id="1.10.10.10">
    <property type="entry name" value="Winged helix-like DNA-binding domain superfamily/Winged helix DNA-binding domain"/>
    <property type="match status" value="1"/>
</dbReference>
<dbReference type="Pfam" id="PF07495">
    <property type="entry name" value="Y_Y_Y"/>
    <property type="match status" value="1"/>
</dbReference>
<dbReference type="InterPro" id="IPR013783">
    <property type="entry name" value="Ig-like_fold"/>
</dbReference>
<dbReference type="EMBL" id="FQUM01000008">
    <property type="protein sequence ID" value="SHF75717.1"/>
    <property type="molecule type" value="Genomic_DNA"/>
</dbReference>
<dbReference type="InterPro" id="IPR000792">
    <property type="entry name" value="Tscrpt_reg_LuxR_C"/>
</dbReference>
<dbReference type="InterPro" id="IPR011123">
    <property type="entry name" value="Y_Y_Y"/>
</dbReference>
<dbReference type="SMART" id="SM00421">
    <property type="entry name" value="HTH_LUXR"/>
    <property type="match status" value="1"/>
</dbReference>
<dbReference type="InterPro" id="IPR011047">
    <property type="entry name" value="Quinoprotein_ADH-like_sf"/>
</dbReference>
<evidence type="ECO:0000256" key="2">
    <source>
        <dbReference type="SAM" id="Phobius"/>
    </source>
</evidence>
<dbReference type="Proteomes" id="UP000184164">
    <property type="component" value="Unassembled WGS sequence"/>
</dbReference>
<dbReference type="SUPFAM" id="SSF50998">
    <property type="entry name" value="Quinoprotein alcohol dehydrogenase-like"/>
    <property type="match status" value="1"/>
</dbReference>
<dbReference type="RefSeq" id="WP_175550027.1">
    <property type="nucleotide sequence ID" value="NZ_FQUM01000008.1"/>
</dbReference>
<gene>
    <name evidence="4" type="ORF">SAMN05444274_108133</name>
</gene>
<feature type="coiled-coil region" evidence="1">
    <location>
        <begin position="757"/>
        <end position="789"/>
    </location>
</feature>
<protein>
    <submittedName>
        <fullName evidence="4">Y_Y_Y domain-containing protein</fullName>
    </submittedName>
</protein>
<keyword evidence="2" id="KW-0812">Transmembrane</keyword>
<name>A0A1M5E927_9BACT</name>
<keyword evidence="2" id="KW-1133">Transmembrane helix</keyword>
<organism evidence="4 5">
    <name type="scientific">Mariniphaga anaerophila</name>
    <dbReference type="NCBI Taxonomy" id="1484053"/>
    <lineage>
        <taxon>Bacteria</taxon>
        <taxon>Pseudomonadati</taxon>
        <taxon>Bacteroidota</taxon>
        <taxon>Bacteroidia</taxon>
        <taxon>Marinilabiliales</taxon>
        <taxon>Prolixibacteraceae</taxon>
        <taxon>Mariniphaga</taxon>
    </lineage>
</organism>
<keyword evidence="1" id="KW-0175">Coiled coil</keyword>
<feature type="transmembrane region" description="Helical" evidence="2">
    <location>
        <begin position="727"/>
        <end position="748"/>
    </location>
</feature>
<proteinExistence type="predicted"/>
<dbReference type="Gene3D" id="2.60.40.10">
    <property type="entry name" value="Immunoglobulins"/>
    <property type="match status" value="1"/>
</dbReference>
<dbReference type="SUPFAM" id="SSF46894">
    <property type="entry name" value="C-terminal effector domain of the bipartite response regulators"/>
    <property type="match status" value="1"/>
</dbReference>
<dbReference type="GO" id="GO:0003677">
    <property type="term" value="F:DNA binding"/>
    <property type="evidence" value="ECO:0007669"/>
    <property type="project" value="InterPro"/>
</dbReference>
<reference evidence="4 5" key="1">
    <citation type="submission" date="2016-11" db="EMBL/GenBank/DDBJ databases">
        <authorList>
            <person name="Jaros S."/>
            <person name="Januszkiewicz K."/>
            <person name="Wedrychowicz H."/>
        </authorList>
    </citation>
    <scope>NUCLEOTIDE SEQUENCE [LARGE SCALE GENOMIC DNA]</scope>
    <source>
        <strain evidence="4 5">DSM 26910</strain>
    </source>
</reference>